<feature type="signal peptide" evidence="1">
    <location>
        <begin position="1"/>
        <end position="25"/>
    </location>
</feature>
<dbReference type="EMBL" id="CP001032">
    <property type="protein sequence ID" value="ACB74358.1"/>
    <property type="molecule type" value="Genomic_DNA"/>
</dbReference>
<keyword evidence="1" id="KW-0732">Signal</keyword>
<dbReference type="CDD" id="cd11669">
    <property type="entry name" value="TTHB210-like"/>
    <property type="match status" value="1"/>
</dbReference>
<dbReference type="InterPro" id="IPR033786">
    <property type="entry name" value="TTHB210-like"/>
</dbReference>
<evidence type="ECO:0000313" key="3">
    <source>
        <dbReference type="EMBL" id="ACB74358.1"/>
    </source>
</evidence>
<protein>
    <recommendedName>
        <fullName evidence="2">TTHB210-like domain-containing protein</fullName>
    </recommendedName>
</protein>
<evidence type="ECO:0000259" key="2">
    <source>
        <dbReference type="Pfam" id="PF18197"/>
    </source>
</evidence>
<dbReference type="InterPro" id="IPR040832">
    <property type="entry name" value="TTHB210-like_dom"/>
</dbReference>
<dbReference type="HOGENOM" id="CLU_070317_0_0_0"/>
<dbReference type="Pfam" id="PF18197">
    <property type="entry name" value="TTHB210-like"/>
    <property type="match status" value="1"/>
</dbReference>
<dbReference type="STRING" id="452637.Oter_1070"/>
<dbReference type="Proteomes" id="UP000007013">
    <property type="component" value="Chromosome"/>
</dbReference>
<organism evidence="3 4">
    <name type="scientific">Opitutus terrae (strain DSM 11246 / JCM 15787 / PB90-1)</name>
    <dbReference type="NCBI Taxonomy" id="452637"/>
    <lineage>
        <taxon>Bacteria</taxon>
        <taxon>Pseudomonadati</taxon>
        <taxon>Verrucomicrobiota</taxon>
        <taxon>Opitutia</taxon>
        <taxon>Opitutales</taxon>
        <taxon>Opitutaceae</taxon>
        <taxon>Opitutus</taxon>
    </lineage>
</organism>
<evidence type="ECO:0000256" key="1">
    <source>
        <dbReference type="SAM" id="SignalP"/>
    </source>
</evidence>
<accession>B1ZML3</accession>
<proteinExistence type="predicted"/>
<sequence>MKLVPCLRSLLAPAACFALAATASAQLHQTDATAVGSGWIRTYVEYTAGAPTRLGVRFDSAALSTLSSGAGSMTKLALPTEAPAPYNHVSVDWNPSGHPGPGYDAPHFDFHFYFETPEVVAGIPFNPAPPPVSPLFVAPGYVGDPIVVPQMGQHFLDSLSPEFGDPAAFTQTLIYGYHDGKMSFIEPMITLATLQAGGTHTLPVRAPAYVQTAGYYPTDYGFTVENGVYDVFLTGLHERAFVPVPEPATWAGGIALSLLVVGASARRLRQRSASASAG</sequence>
<reference evidence="3 4" key="1">
    <citation type="journal article" date="2011" name="J. Bacteriol.">
        <title>Genome sequence of the verrucomicrobium Opitutus terrae PB90-1, an abundant inhabitant of rice paddy soil ecosystems.</title>
        <authorList>
            <person name="van Passel M.W."/>
            <person name="Kant R."/>
            <person name="Palva A."/>
            <person name="Copeland A."/>
            <person name="Lucas S."/>
            <person name="Lapidus A."/>
            <person name="Glavina del Rio T."/>
            <person name="Pitluck S."/>
            <person name="Goltsman E."/>
            <person name="Clum A."/>
            <person name="Sun H."/>
            <person name="Schmutz J."/>
            <person name="Larimer F.W."/>
            <person name="Land M.L."/>
            <person name="Hauser L."/>
            <person name="Kyrpides N."/>
            <person name="Mikhailova N."/>
            <person name="Richardson P.P."/>
            <person name="Janssen P.H."/>
            <person name="de Vos W.M."/>
            <person name="Smidt H."/>
        </authorList>
    </citation>
    <scope>NUCLEOTIDE SEQUENCE [LARGE SCALE GENOMIC DNA]</scope>
    <source>
        <strain evidence="4">DSM 11246 / JCM 15787 / PB90-1</strain>
    </source>
</reference>
<dbReference type="eggNOG" id="COG1917">
    <property type="taxonomic scope" value="Bacteria"/>
</dbReference>
<dbReference type="OrthoDB" id="2867208at2"/>
<feature type="domain" description="TTHB210-like" evidence="2">
    <location>
        <begin position="48"/>
        <end position="93"/>
    </location>
</feature>
<gene>
    <name evidence="3" type="ordered locus">Oter_1070</name>
</gene>
<keyword evidence="4" id="KW-1185">Reference proteome</keyword>
<name>B1ZML3_OPITP</name>
<dbReference type="AlphaFoldDB" id="B1ZML3"/>
<feature type="chain" id="PRO_5002772516" description="TTHB210-like domain-containing protein" evidence="1">
    <location>
        <begin position="26"/>
        <end position="278"/>
    </location>
</feature>
<dbReference type="RefSeq" id="WP_012373896.1">
    <property type="nucleotide sequence ID" value="NC_010571.1"/>
</dbReference>
<evidence type="ECO:0000313" key="4">
    <source>
        <dbReference type="Proteomes" id="UP000007013"/>
    </source>
</evidence>
<dbReference type="KEGG" id="ote:Oter_1070"/>